<dbReference type="GO" id="GO:0032006">
    <property type="term" value="P:regulation of TOR signaling"/>
    <property type="evidence" value="ECO:0007669"/>
    <property type="project" value="UniProtKB-ARBA"/>
</dbReference>
<evidence type="ECO:0000256" key="3">
    <source>
        <dbReference type="ARBA" id="ARBA00022473"/>
    </source>
</evidence>
<dbReference type="GO" id="GO:0006915">
    <property type="term" value="P:apoptotic process"/>
    <property type="evidence" value="ECO:0007669"/>
    <property type="project" value="UniProtKB-KW"/>
</dbReference>
<comment type="similarity">
    <text evidence="2">Belongs to the DDIT4 family.</text>
</comment>
<evidence type="ECO:0000313" key="8">
    <source>
        <dbReference type="Proteomes" id="UP000502823"/>
    </source>
</evidence>
<dbReference type="GO" id="GO:0005737">
    <property type="term" value="C:cytoplasm"/>
    <property type="evidence" value="ECO:0007669"/>
    <property type="project" value="UniProtKB-SubCell"/>
</dbReference>
<evidence type="ECO:0000256" key="6">
    <source>
        <dbReference type="ARBA" id="ARBA00059352"/>
    </source>
</evidence>
<evidence type="ECO:0000256" key="5">
    <source>
        <dbReference type="ARBA" id="ARBA00022703"/>
    </source>
</evidence>
<accession>A0A6L2PBA8</accession>
<dbReference type="PANTHER" id="PTHR12478:SF16">
    <property type="entry name" value="PROTEIN CHARYBDE-RELATED"/>
    <property type="match status" value="1"/>
</dbReference>
<dbReference type="InParanoid" id="A0A6L2PBA8"/>
<dbReference type="FunFam" id="3.90.470.40:FF:000003">
    <property type="entry name" value="Charybde, isoform E"/>
    <property type="match status" value="1"/>
</dbReference>
<feature type="non-terminal residue" evidence="7">
    <location>
        <position position="182"/>
    </location>
</feature>
<dbReference type="InterPro" id="IPR038281">
    <property type="entry name" value="RTP801-like_C_sf"/>
</dbReference>
<organism evidence="7 8">
    <name type="scientific">Coptotermes formosanus</name>
    <name type="common">Formosan subterranean termite</name>
    <dbReference type="NCBI Taxonomy" id="36987"/>
    <lineage>
        <taxon>Eukaryota</taxon>
        <taxon>Metazoa</taxon>
        <taxon>Ecdysozoa</taxon>
        <taxon>Arthropoda</taxon>
        <taxon>Hexapoda</taxon>
        <taxon>Insecta</taxon>
        <taxon>Pterygota</taxon>
        <taxon>Neoptera</taxon>
        <taxon>Polyneoptera</taxon>
        <taxon>Dictyoptera</taxon>
        <taxon>Blattodea</taxon>
        <taxon>Blattoidea</taxon>
        <taxon>Termitoidae</taxon>
        <taxon>Rhinotermitidae</taxon>
        <taxon>Coptotermes</taxon>
    </lineage>
</organism>
<comment type="function">
    <text evidence="6">Inhibits cell growth by regulating the Tor pathway upstream of the Tsc1-Tsc2 complex and downstream of Akt1. Acts as a cell death activator during head development.</text>
</comment>
<dbReference type="Proteomes" id="UP000502823">
    <property type="component" value="Unassembled WGS sequence"/>
</dbReference>
<gene>
    <name evidence="7" type="ORF">Cfor_03741</name>
</gene>
<keyword evidence="5" id="KW-0053">Apoptosis</keyword>
<dbReference type="OrthoDB" id="10018535at2759"/>
<evidence type="ECO:0008006" key="9">
    <source>
        <dbReference type="Google" id="ProtNLM"/>
    </source>
</evidence>
<keyword evidence="4" id="KW-0963">Cytoplasm</keyword>
<proteinExistence type="inferred from homology"/>
<comment type="subcellular location">
    <subcellularLocation>
        <location evidence="1">Cytoplasm</location>
    </subcellularLocation>
</comment>
<dbReference type="Gene3D" id="3.90.470.40">
    <property type="entry name" value="RTP801-like"/>
    <property type="match status" value="1"/>
</dbReference>
<reference evidence="8" key="1">
    <citation type="submission" date="2020-01" db="EMBL/GenBank/DDBJ databases">
        <title>Draft genome sequence of the Termite Coptotermes fromosanus.</title>
        <authorList>
            <person name="Itakura S."/>
            <person name="Yosikawa Y."/>
            <person name="Umezawa K."/>
        </authorList>
    </citation>
    <scope>NUCLEOTIDE SEQUENCE [LARGE SCALE GENOMIC DNA]</scope>
</reference>
<name>A0A6L2PBA8_COPFO</name>
<evidence type="ECO:0000256" key="1">
    <source>
        <dbReference type="ARBA" id="ARBA00004496"/>
    </source>
</evidence>
<sequence>MMKGDHIEHFLEDSSRRDTTRLNGVFNKISDILQHQNSVSKQKMSSEVIESILPERFNIPIAGRGYRDCGPDDSEEEAGACQALAQRLESELRAAKSAQLACGEVLLPADLLPRVARDVLRMAENEPCGLRGCTLFINFENDHVCRRLGTIKCDPSTVSTFELFLTLKQDSSAWHSLLPQFL</sequence>
<evidence type="ECO:0000313" key="7">
    <source>
        <dbReference type="EMBL" id="GFG29691.1"/>
    </source>
</evidence>
<dbReference type="GO" id="GO:0008258">
    <property type="term" value="P:head involution"/>
    <property type="evidence" value="ECO:0007669"/>
    <property type="project" value="UniProtKB-ARBA"/>
</dbReference>
<dbReference type="GO" id="GO:0006979">
    <property type="term" value="P:response to oxidative stress"/>
    <property type="evidence" value="ECO:0007669"/>
    <property type="project" value="UniProtKB-ARBA"/>
</dbReference>
<dbReference type="Pfam" id="PF07809">
    <property type="entry name" value="RTP801_C"/>
    <property type="match status" value="1"/>
</dbReference>
<keyword evidence="3" id="KW-0217">Developmental protein</keyword>
<dbReference type="PANTHER" id="PTHR12478">
    <property type="entry name" value="DNA-DAMAGE-INDUCIBLE TRANSCRIPT 4 PROTEIN DDIT4"/>
    <property type="match status" value="1"/>
</dbReference>
<keyword evidence="8" id="KW-1185">Reference proteome</keyword>
<dbReference type="AlphaFoldDB" id="A0A6L2PBA8"/>
<evidence type="ECO:0000256" key="2">
    <source>
        <dbReference type="ARBA" id="ARBA00010670"/>
    </source>
</evidence>
<protein>
    <recommendedName>
        <fullName evidence="9">Protein charybde</fullName>
    </recommendedName>
</protein>
<dbReference type="InterPro" id="IPR012918">
    <property type="entry name" value="RTP801-like"/>
</dbReference>
<evidence type="ECO:0000256" key="4">
    <source>
        <dbReference type="ARBA" id="ARBA00022490"/>
    </source>
</evidence>
<comment type="caution">
    <text evidence="7">The sequence shown here is derived from an EMBL/GenBank/DDBJ whole genome shotgun (WGS) entry which is preliminary data.</text>
</comment>
<dbReference type="GO" id="GO:0009968">
    <property type="term" value="P:negative regulation of signal transduction"/>
    <property type="evidence" value="ECO:0007669"/>
    <property type="project" value="InterPro"/>
</dbReference>
<dbReference type="EMBL" id="BLKM01000167">
    <property type="protein sequence ID" value="GFG29691.1"/>
    <property type="molecule type" value="Genomic_DNA"/>
</dbReference>
<dbReference type="GO" id="GO:0045926">
    <property type="term" value="P:negative regulation of growth"/>
    <property type="evidence" value="ECO:0007669"/>
    <property type="project" value="UniProtKB-ARBA"/>
</dbReference>